<sequence length="111" mass="12652">MATEEYLSGTYEIIFKDAMLFCQATAVGTQNGLESNHRQQAYQPASIECHNKYKAAFPWKADHEPSIFNVIHEESISSSPEETILHISSSEDLPCDYHEVYFETLSVRGYQ</sequence>
<protein>
    <submittedName>
        <fullName evidence="1">Uncharacterized protein</fullName>
    </submittedName>
</protein>
<evidence type="ECO:0000313" key="1">
    <source>
        <dbReference type="EMBL" id="KAH3703767.1"/>
    </source>
</evidence>
<reference evidence="1" key="2">
    <citation type="submission" date="2020-11" db="EMBL/GenBank/DDBJ databases">
        <authorList>
            <person name="McCartney M.A."/>
            <person name="Auch B."/>
            <person name="Kono T."/>
            <person name="Mallez S."/>
            <person name="Becker A."/>
            <person name="Gohl D.M."/>
            <person name="Silverstein K.A.T."/>
            <person name="Koren S."/>
            <person name="Bechman K.B."/>
            <person name="Herman A."/>
            <person name="Abrahante J.E."/>
            <person name="Garbe J."/>
        </authorList>
    </citation>
    <scope>NUCLEOTIDE SEQUENCE</scope>
    <source>
        <strain evidence="1">Duluth1</strain>
        <tissue evidence="1">Whole animal</tissue>
    </source>
</reference>
<name>A0A9D3YNE3_DREPO</name>
<dbReference type="AlphaFoldDB" id="A0A9D3YNE3"/>
<comment type="caution">
    <text evidence="1">The sequence shown here is derived from an EMBL/GenBank/DDBJ whole genome shotgun (WGS) entry which is preliminary data.</text>
</comment>
<reference evidence="1" key="1">
    <citation type="journal article" date="2019" name="bioRxiv">
        <title>The Genome of the Zebra Mussel, Dreissena polymorpha: A Resource for Invasive Species Research.</title>
        <authorList>
            <person name="McCartney M.A."/>
            <person name="Auch B."/>
            <person name="Kono T."/>
            <person name="Mallez S."/>
            <person name="Zhang Y."/>
            <person name="Obille A."/>
            <person name="Becker A."/>
            <person name="Abrahante J.E."/>
            <person name="Garbe J."/>
            <person name="Badalamenti J.P."/>
            <person name="Herman A."/>
            <person name="Mangelson H."/>
            <person name="Liachko I."/>
            <person name="Sullivan S."/>
            <person name="Sone E.D."/>
            <person name="Koren S."/>
            <person name="Silverstein K.A.T."/>
            <person name="Beckman K.B."/>
            <person name="Gohl D.M."/>
        </authorList>
    </citation>
    <scope>NUCLEOTIDE SEQUENCE</scope>
    <source>
        <strain evidence="1">Duluth1</strain>
        <tissue evidence="1">Whole animal</tissue>
    </source>
</reference>
<accession>A0A9D3YNE3</accession>
<dbReference type="Proteomes" id="UP000828390">
    <property type="component" value="Unassembled WGS sequence"/>
</dbReference>
<gene>
    <name evidence="1" type="ORF">DPMN_078813</name>
</gene>
<dbReference type="EMBL" id="JAIWYP010000015">
    <property type="protein sequence ID" value="KAH3703767.1"/>
    <property type="molecule type" value="Genomic_DNA"/>
</dbReference>
<proteinExistence type="predicted"/>
<organism evidence="1 2">
    <name type="scientific">Dreissena polymorpha</name>
    <name type="common">Zebra mussel</name>
    <name type="synonym">Mytilus polymorpha</name>
    <dbReference type="NCBI Taxonomy" id="45954"/>
    <lineage>
        <taxon>Eukaryota</taxon>
        <taxon>Metazoa</taxon>
        <taxon>Spiralia</taxon>
        <taxon>Lophotrochozoa</taxon>
        <taxon>Mollusca</taxon>
        <taxon>Bivalvia</taxon>
        <taxon>Autobranchia</taxon>
        <taxon>Heteroconchia</taxon>
        <taxon>Euheterodonta</taxon>
        <taxon>Imparidentia</taxon>
        <taxon>Neoheterodontei</taxon>
        <taxon>Myida</taxon>
        <taxon>Dreissenoidea</taxon>
        <taxon>Dreissenidae</taxon>
        <taxon>Dreissena</taxon>
    </lineage>
</organism>
<evidence type="ECO:0000313" key="2">
    <source>
        <dbReference type="Proteomes" id="UP000828390"/>
    </source>
</evidence>
<keyword evidence="2" id="KW-1185">Reference proteome</keyword>